<dbReference type="Gene3D" id="3.90.226.10">
    <property type="entry name" value="2-enoyl-CoA Hydratase, Chain A, domain 1"/>
    <property type="match status" value="1"/>
</dbReference>
<dbReference type="InterPro" id="IPR023562">
    <property type="entry name" value="ClpP/TepA"/>
</dbReference>
<evidence type="ECO:0000256" key="1">
    <source>
        <dbReference type="ARBA" id="ARBA00007039"/>
    </source>
</evidence>
<dbReference type="GO" id="GO:0004176">
    <property type="term" value="F:ATP-dependent peptidase activity"/>
    <property type="evidence" value="ECO:0007669"/>
    <property type="project" value="InterPro"/>
</dbReference>
<protein>
    <recommendedName>
        <fullName evidence="3">ATP-dependent Clp protease proteolytic subunit</fullName>
    </recommendedName>
</protein>
<comment type="similarity">
    <text evidence="1">Belongs to the peptidase S14 family.</text>
</comment>
<dbReference type="PRINTS" id="PR00127">
    <property type="entry name" value="CLPPROTEASEP"/>
</dbReference>
<dbReference type="EMBL" id="CP021645">
    <property type="protein sequence ID" value="QDD89177.1"/>
    <property type="molecule type" value="Genomic_DNA"/>
</dbReference>
<dbReference type="GO" id="GO:0006508">
    <property type="term" value="P:proteolysis"/>
    <property type="evidence" value="ECO:0007669"/>
    <property type="project" value="InterPro"/>
</dbReference>
<evidence type="ECO:0008006" key="3">
    <source>
        <dbReference type="Google" id="ProtNLM"/>
    </source>
</evidence>
<dbReference type="AlphaFoldDB" id="A0A4Y5W5J2"/>
<gene>
    <name evidence="2" type="ORF">CCZ28_09175</name>
</gene>
<dbReference type="GO" id="GO:0004252">
    <property type="term" value="F:serine-type endopeptidase activity"/>
    <property type="evidence" value="ECO:0007669"/>
    <property type="project" value="InterPro"/>
</dbReference>
<proteinExistence type="inferred from homology"/>
<sequence>MLSIAPLGSRNPAERIGLFSGEKRMSSGRSKTSKGLMRGGLALLACTYVSSSFAEMTVIKGEGGAANATSASVYFNAGVNDRSISSLLAALTDISTKYPGIQNVNLYINSGGGSMEAGYVAYEFMRRYPLHVNAINTAFTDSAATLLYCAAPSRYSEPLSSFLLHPAAVSVPLNGYLKPDQAKQAFEDAERENLKFSEIYKGCLKLSPDDLTTLLSSESNRKRLGYEEAKKLGLITQERDQLPHTPDQATYFITDGAGR</sequence>
<dbReference type="SUPFAM" id="SSF52096">
    <property type="entry name" value="ClpP/crotonase"/>
    <property type="match status" value="1"/>
</dbReference>
<reference evidence="2" key="1">
    <citation type="submission" date="2017-05" db="EMBL/GenBank/DDBJ databases">
        <title>Complete genome sequence of Pseudomonas psychrotolerans CS51.</title>
        <authorList>
            <person name="Asaf S."/>
            <person name="Kang S.M."/>
            <person name="Lee I.J."/>
        </authorList>
    </citation>
    <scope>NUCLEOTIDE SEQUENCE [LARGE SCALE GENOMIC DNA]</scope>
    <source>
        <strain evidence="2">CS51</strain>
    </source>
</reference>
<dbReference type="InterPro" id="IPR001907">
    <property type="entry name" value="ClpP"/>
</dbReference>
<organism evidence="2">
    <name type="scientific">Pseudomonas oryzihabitans</name>
    <dbReference type="NCBI Taxonomy" id="47885"/>
    <lineage>
        <taxon>Bacteria</taxon>
        <taxon>Pseudomonadati</taxon>
        <taxon>Pseudomonadota</taxon>
        <taxon>Gammaproteobacteria</taxon>
        <taxon>Pseudomonadales</taxon>
        <taxon>Pseudomonadaceae</taxon>
        <taxon>Pseudomonas</taxon>
    </lineage>
</organism>
<name>A0A4Y5W5J2_9PSED</name>
<evidence type="ECO:0000313" key="2">
    <source>
        <dbReference type="EMBL" id="QDD89177.1"/>
    </source>
</evidence>
<dbReference type="Pfam" id="PF00574">
    <property type="entry name" value="CLP_protease"/>
    <property type="match status" value="1"/>
</dbReference>
<dbReference type="InterPro" id="IPR029045">
    <property type="entry name" value="ClpP/crotonase-like_dom_sf"/>
</dbReference>
<accession>A0A4Y5W5J2</accession>